<feature type="chain" id="PRO_5042476877" evidence="2">
    <location>
        <begin position="43"/>
        <end position="313"/>
    </location>
</feature>
<evidence type="ECO:0000256" key="1">
    <source>
        <dbReference type="SAM" id="MobiDB-lite"/>
    </source>
</evidence>
<proteinExistence type="predicted"/>
<dbReference type="RefSeq" id="XP_060287304.1">
    <property type="nucleotide sequence ID" value="XM_060422838.1"/>
</dbReference>
<gene>
    <name evidence="3" type="ORF">QBC33DRAFT_231154</name>
</gene>
<dbReference type="AlphaFoldDB" id="A0AAJ0C6X0"/>
<keyword evidence="2" id="KW-0732">Signal</keyword>
<sequence length="313" mass="31321">MARSAMLAGSMPPAYSATPNILRRLVVLLLLTVVGISSPAAAASHHPAPAAPGRAAARWAAPLAPVAAAILRRDYQDSVCKPATRQVGDTVPPCVEIETIETMCTPNGTGPLFLAAHQQCMCRGSYFADWPACLSCLFLHGQRTERDVGQYMGVLAAASSSFCDAAAAPTAEFASVFAAVQATAAPPATGATVASDRAPGQTAVSLYYTATARQGPGRITGDAALATATALLTATRAPTSAQDAADDSPLGTKSAKGSGTVGVGGKGGPASTTATPAASGPSSSTESNAALFGRAMDWCFLVGTAGAIVALVL</sequence>
<dbReference type="Proteomes" id="UP001244011">
    <property type="component" value="Unassembled WGS sequence"/>
</dbReference>
<feature type="region of interest" description="Disordered" evidence="1">
    <location>
        <begin position="236"/>
        <end position="286"/>
    </location>
</feature>
<feature type="compositionally biased region" description="Low complexity" evidence="1">
    <location>
        <begin position="269"/>
        <end position="285"/>
    </location>
</feature>
<name>A0AAJ0C6X0_9PEZI</name>
<evidence type="ECO:0000256" key="2">
    <source>
        <dbReference type="SAM" id="SignalP"/>
    </source>
</evidence>
<organism evidence="3 4">
    <name type="scientific">Phialemonium atrogriseum</name>
    <dbReference type="NCBI Taxonomy" id="1093897"/>
    <lineage>
        <taxon>Eukaryota</taxon>
        <taxon>Fungi</taxon>
        <taxon>Dikarya</taxon>
        <taxon>Ascomycota</taxon>
        <taxon>Pezizomycotina</taxon>
        <taxon>Sordariomycetes</taxon>
        <taxon>Sordariomycetidae</taxon>
        <taxon>Cephalothecales</taxon>
        <taxon>Cephalothecaceae</taxon>
        <taxon>Phialemonium</taxon>
    </lineage>
</organism>
<evidence type="ECO:0000313" key="4">
    <source>
        <dbReference type="Proteomes" id="UP001244011"/>
    </source>
</evidence>
<dbReference type="GeneID" id="85306025"/>
<comment type="caution">
    <text evidence="3">The sequence shown here is derived from an EMBL/GenBank/DDBJ whole genome shotgun (WGS) entry which is preliminary data.</text>
</comment>
<dbReference type="EMBL" id="MU838999">
    <property type="protein sequence ID" value="KAK1771091.1"/>
    <property type="molecule type" value="Genomic_DNA"/>
</dbReference>
<feature type="signal peptide" evidence="2">
    <location>
        <begin position="1"/>
        <end position="42"/>
    </location>
</feature>
<feature type="compositionally biased region" description="Gly residues" evidence="1">
    <location>
        <begin position="259"/>
        <end position="268"/>
    </location>
</feature>
<reference evidence="3" key="1">
    <citation type="submission" date="2023-06" db="EMBL/GenBank/DDBJ databases">
        <title>Genome-scale phylogeny and comparative genomics of the fungal order Sordariales.</title>
        <authorList>
            <consortium name="Lawrence Berkeley National Laboratory"/>
            <person name="Hensen N."/>
            <person name="Bonometti L."/>
            <person name="Westerberg I."/>
            <person name="Brannstrom I.O."/>
            <person name="Guillou S."/>
            <person name="Cros-Aarteil S."/>
            <person name="Calhoun S."/>
            <person name="Haridas S."/>
            <person name="Kuo A."/>
            <person name="Mondo S."/>
            <person name="Pangilinan J."/>
            <person name="Riley R."/>
            <person name="Labutti K."/>
            <person name="Andreopoulos B."/>
            <person name="Lipzen A."/>
            <person name="Chen C."/>
            <person name="Yanf M."/>
            <person name="Daum C."/>
            <person name="Ng V."/>
            <person name="Clum A."/>
            <person name="Steindorff A."/>
            <person name="Ohm R."/>
            <person name="Martin F."/>
            <person name="Silar P."/>
            <person name="Natvig D."/>
            <person name="Lalanne C."/>
            <person name="Gautier V."/>
            <person name="Ament-Velasquez S.L."/>
            <person name="Kruys A."/>
            <person name="Hutchinson M.I."/>
            <person name="Powell A.J."/>
            <person name="Barry K."/>
            <person name="Miller A.N."/>
            <person name="Grigoriev I.V."/>
            <person name="Debuchy R."/>
            <person name="Gladieux P."/>
            <person name="Thoren M.H."/>
            <person name="Johannesson H."/>
        </authorList>
    </citation>
    <scope>NUCLEOTIDE SEQUENCE</scope>
    <source>
        <strain evidence="3">8032-3</strain>
    </source>
</reference>
<keyword evidence="4" id="KW-1185">Reference proteome</keyword>
<evidence type="ECO:0000313" key="3">
    <source>
        <dbReference type="EMBL" id="KAK1771091.1"/>
    </source>
</evidence>
<accession>A0AAJ0C6X0</accession>
<protein>
    <submittedName>
        <fullName evidence="3">Uncharacterized protein</fullName>
    </submittedName>
</protein>